<dbReference type="Proteomes" id="UP000596929">
    <property type="component" value="Unassembled WGS sequence"/>
</dbReference>
<keyword evidence="4" id="KW-0175">Coiled coil</keyword>
<dbReference type="InterPro" id="IPR038729">
    <property type="entry name" value="Rad50/SbcC_AAA"/>
</dbReference>
<evidence type="ECO:0000256" key="3">
    <source>
        <dbReference type="ARBA" id="ARBA00013368"/>
    </source>
</evidence>
<evidence type="ECO:0000256" key="2">
    <source>
        <dbReference type="ARBA" id="ARBA00011322"/>
    </source>
</evidence>
<feature type="domain" description="Rad50/SbcC-type AAA" evidence="5">
    <location>
        <begin position="5"/>
        <end position="311"/>
    </location>
</feature>
<name>A0ABR7DDB3_9CLOT</name>
<organism evidence="6 7">
    <name type="scientific">Clostridium hominis</name>
    <dbReference type="NCBI Taxonomy" id="2763036"/>
    <lineage>
        <taxon>Bacteria</taxon>
        <taxon>Bacillati</taxon>
        <taxon>Bacillota</taxon>
        <taxon>Clostridia</taxon>
        <taxon>Eubacteriales</taxon>
        <taxon>Clostridiaceae</taxon>
        <taxon>Clostridium</taxon>
    </lineage>
</organism>
<sequence>MRPLRLIINAFGPYAGKEELDFTKIKGSNIFVISGPTGAGKTTIFDAISFALFGEASGGSRTIESLKSHHAKGTEVSYVELDFLANGKEYKITRYPTQTVEKELKNGTIKTTEKKHAVELIIDEDKVITKTTEADKEIEKILGLNASQFKQIVMLPQGEFKKLLEAESKDKEPIFRNIFGTQKFLKVQDELKEKSSALRKKVEGDKQRRDAFITKIDPSDDDNLKLLINSIDKDVLEIIKLTKELINKDKEEEVVLTSDLDKVKKEKIKVEESKFKAEENNKKLDLKEKIEKELEDLSLRVKEISEDEVSLEKAKKAKELVHLENSLKKSDEDFNKTKRNLEKDKISLESYNLVFTEREMAYKKAEEDIKFKDNLIKESSEIERKLEKFKVFKDKEVAVKKLSNDLEIKGKSNDLLEKEIRVSKEKVENLRNTFKLISEKEVLYVKAENALKEKENLIKKLRELFSKMKAYEEECKNHRELIEELSKYERDYLESKKVYDNGDLLFRKGMAGVLALKLKENEECPVCGSLEHPKLAKMEEIAPSEEELNNLKKNYEIRKDIYDKELNKISLKKVKKESILEESIKPLLSELESVISFNDNIEEKFVLLKELVLKGGTKLGEEINTLKDDINKIKFIIDKKDSVKKEIDLLENKIKNDENNINEARVIYQNVLAELRKEEGLLAEAKGVLPEGINDDSVLQSSLSEIKVKIKGLEENLETCKTLYLKAKDSLTKLKQDILNNTALLERYNDALCNTRELFDKSIKDSCFENIDDYISSKLKDEDIKSKEVFIREFYNKLSSKKDELNRIKEETKDISRVALDDYNIIIKEIEVKIKELEQKGKVIFSRIKNNKDTLKSIEDITDKIKGDEEKYKVIGELAELANGNNSERVSFERYVLAAYFDDIIRAANFRLSKMTNSRYTLKRKEGREKGAKQSGLELEVIDAYTGKERHVKTLSGGEGFKASLSLALGLADVIQSYAGGVQIDTMFVDEGFGTLDPESLDNAINTLMDLQDLGRLVGIISHVPELKERVDARLEITPGKDGSHARFIIK</sequence>
<feature type="coiled-coil region" evidence="4">
    <location>
        <begin position="633"/>
        <end position="674"/>
    </location>
</feature>
<protein>
    <recommendedName>
        <fullName evidence="3">Nuclease SbcCD subunit C</fullName>
    </recommendedName>
</protein>
<dbReference type="RefSeq" id="WP_186860117.1">
    <property type="nucleotide sequence ID" value="NZ_JACOOO010000022.1"/>
</dbReference>
<dbReference type="SUPFAM" id="SSF52540">
    <property type="entry name" value="P-loop containing nucleoside triphosphate hydrolases"/>
    <property type="match status" value="1"/>
</dbReference>
<proteinExistence type="inferred from homology"/>
<accession>A0ABR7DDB3</accession>
<gene>
    <name evidence="6" type="ORF">H8S20_10875</name>
</gene>
<dbReference type="EMBL" id="JACOOO010000022">
    <property type="protein sequence ID" value="MBC5629391.1"/>
    <property type="molecule type" value="Genomic_DNA"/>
</dbReference>
<evidence type="ECO:0000259" key="5">
    <source>
        <dbReference type="Pfam" id="PF13476"/>
    </source>
</evidence>
<comment type="subunit">
    <text evidence="2">Heterodimer of SbcC and SbcD.</text>
</comment>
<dbReference type="Pfam" id="PF13558">
    <property type="entry name" value="SbcC_Walker_B"/>
    <property type="match status" value="1"/>
</dbReference>
<evidence type="ECO:0000256" key="4">
    <source>
        <dbReference type="SAM" id="Coils"/>
    </source>
</evidence>
<evidence type="ECO:0000256" key="1">
    <source>
        <dbReference type="ARBA" id="ARBA00006930"/>
    </source>
</evidence>
<dbReference type="PANTHER" id="PTHR32114:SF2">
    <property type="entry name" value="ABC TRANSPORTER ABCH.3"/>
    <property type="match status" value="1"/>
</dbReference>
<feature type="coiled-coil region" evidence="4">
    <location>
        <begin position="791"/>
        <end position="840"/>
    </location>
</feature>
<comment type="caution">
    <text evidence="6">The sequence shown here is derived from an EMBL/GenBank/DDBJ whole genome shotgun (WGS) entry which is preliminary data.</text>
</comment>
<feature type="coiled-coil region" evidence="4">
    <location>
        <begin position="413"/>
        <end position="491"/>
    </location>
</feature>
<comment type="similarity">
    <text evidence="1">Belongs to the SMC family. SbcC subfamily.</text>
</comment>
<keyword evidence="7" id="KW-1185">Reference proteome</keyword>
<dbReference type="Pfam" id="PF13476">
    <property type="entry name" value="AAA_23"/>
    <property type="match status" value="1"/>
</dbReference>
<evidence type="ECO:0000313" key="7">
    <source>
        <dbReference type="Proteomes" id="UP000596929"/>
    </source>
</evidence>
<feature type="coiled-coil region" evidence="4">
    <location>
        <begin position="260"/>
        <end position="314"/>
    </location>
</feature>
<dbReference type="InterPro" id="IPR027417">
    <property type="entry name" value="P-loop_NTPase"/>
</dbReference>
<evidence type="ECO:0000313" key="6">
    <source>
        <dbReference type="EMBL" id="MBC5629391.1"/>
    </source>
</evidence>
<dbReference type="Gene3D" id="3.40.50.300">
    <property type="entry name" value="P-loop containing nucleotide triphosphate hydrolases"/>
    <property type="match status" value="2"/>
</dbReference>
<dbReference type="PANTHER" id="PTHR32114">
    <property type="entry name" value="ABC TRANSPORTER ABCH.3"/>
    <property type="match status" value="1"/>
</dbReference>
<reference evidence="6 7" key="1">
    <citation type="submission" date="2020-08" db="EMBL/GenBank/DDBJ databases">
        <title>Genome public.</title>
        <authorList>
            <person name="Liu C."/>
            <person name="Sun Q."/>
        </authorList>
    </citation>
    <scope>NUCLEOTIDE SEQUENCE [LARGE SCALE GENOMIC DNA]</scope>
    <source>
        <strain evidence="6 7">NSJ-6</strain>
    </source>
</reference>